<proteinExistence type="predicted"/>
<feature type="region of interest" description="Disordered" evidence="1">
    <location>
        <begin position="79"/>
        <end position="101"/>
    </location>
</feature>
<keyword evidence="4" id="KW-1185">Reference proteome</keyword>
<comment type="caution">
    <text evidence="3">The sequence shown here is derived from an EMBL/GenBank/DDBJ whole genome shotgun (WGS) entry which is preliminary data.</text>
</comment>
<dbReference type="Pfam" id="PF10048">
    <property type="entry name" value="DUF2282"/>
    <property type="match status" value="1"/>
</dbReference>
<dbReference type="Proteomes" id="UP000325291">
    <property type="component" value="Unassembled WGS sequence"/>
</dbReference>
<evidence type="ECO:0000256" key="1">
    <source>
        <dbReference type="SAM" id="MobiDB-lite"/>
    </source>
</evidence>
<dbReference type="InterPro" id="IPR018740">
    <property type="entry name" value="DUF2282_membr"/>
</dbReference>
<reference evidence="3 4" key="1">
    <citation type="submission" date="2019-07" db="EMBL/GenBank/DDBJ databases">
        <title>Aquicoccus porphyridii gen. nov., sp. nov., isolated from a small marine red alga, Porphyridium marinum.</title>
        <authorList>
            <person name="Liu L."/>
        </authorList>
    </citation>
    <scope>NUCLEOTIDE SEQUENCE [LARGE SCALE GENOMIC DNA]</scope>
    <source>
        <strain evidence="3 4">L1 8-17</strain>
    </source>
</reference>
<name>A0A5A9ZC82_9RHOB</name>
<protein>
    <submittedName>
        <fullName evidence="3">DUF2282 domain-containing protein</fullName>
    </submittedName>
</protein>
<organism evidence="3 4">
    <name type="scientific">Aquicoccus porphyridii</name>
    <dbReference type="NCBI Taxonomy" id="1852029"/>
    <lineage>
        <taxon>Bacteria</taxon>
        <taxon>Pseudomonadati</taxon>
        <taxon>Pseudomonadota</taxon>
        <taxon>Alphaproteobacteria</taxon>
        <taxon>Rhodobacterales</taxon>
        <taxon>Paracoccaceae</taxon>
        <taxon>Aquicoccus</taxon>
    </lineage>
</organism>
<evidence type="ECO:0000256" key="2">
    <source>
        <dbReference type="SAM" id="SignalP"/>
    </source>
</evidence>
<feature type="chain" id="PRO_5023150253" evidence="2">
    <location>
        <begin position="28"/>
        <end position="101"/>
    </location>
</feature>
<gene>
    <name evidence="3" type="ORF">FLO80_12370</name>
</gene>
<dbReference type="AlphaFoldDB" id="A0A5A9ZC82"/>
<accession>A0A5A9ZC82</accession>
<feature type="signal peptide" evidence="2">
    <location>
        <begin position="1"/>
        <end position="27"/>
    </location>
</feature>
<dbReference type="RefSeq" id="WP_111366915.1">
    <property type="nucleotide sequence ID" value="NZ_VINQ01000008.1"/>
</dbReference>
<keyword evidence="2" id="KW-0732">Signal</keyword>
<sequence>MSNTIKTMAIATAVTAAIAGHATTATAQEKVKCFGVSLAGQNDCKAGAGTTCAGTSTVDYQGNAWTLVDKGTCTTMELPEMANGTPRMGSLEELDRDLPQS</sequence>
<evidence type="ECO:0000313" key="3">
    <source>
        <dbReference type="EMBL" id="KAA0914784.1"/>
    </source>
</evidence>
<dbReference type="EMBL" id="VINQ01000008">
    <property type="protein sequence ID" value="KAA0914784.1"/>
    <property type="molecule type" value="Genomic_DNA"/>
</dbReference>
<evidence type="ECO:0000313" key="4">
    <source>
        <dbReference type="Proteomes" id="UP000325291"/>
    </source>
</evidence>